<feature type="transmembrane region" description="Helical" evidence="1">
    <location>
        <begin position="269"/>
        <end position="289"/>
    </location>
</feature>
<dbReference type="InterPro" id="IPR002656">
    <property type="entry name" value="Acyl_transf_3_dom"/>
</dbReference>
<feature type="domain" description="SGNH" evidence="3">
    <location>
        <begin position="454"/>
        <end position="682"/>
    </location>
</feature>
<reference evidence="5" key="1">
    <citation type="journal article" date="2019" name="Int. J. Syst. Evol. Microbiol.">
        <title>The Global Catalogue of Microorganisms (GCM) 10K type strain sequencing project: providing services to taxonomists for standard genome sequencing and annotation.</title>
        <authorList>
            <consortium name="The Broad Institute Genomics Platform"/>
            <consortium name="The Broad Institute Genome Sequencing Center for Infectious Disease"/>
            <person name="Wu L."/>
            <person name="Ma J."/>
        </authorList>
    </citation>
    <scope>NUCLEOTIDE SEQUENCE [LARGE SCALE GENOMIC DNA]</scope>
    <source>
        <strain evidence="5">CCUG 42722</strain>
    </source>
</reference>
<gene>
    <name evidence="4" type="ORF">ACFO6V_27800</name>
</gene>
<dbReference type="Pfam" id="PF19040">
    <property type="entry name" value="SGNH"/>
    <property type="match status" value="1"/>
</dbReference>
<sequence length="692" mass="72951">MTGLATHTKTAAEATRGTGVKVFRADIEGLRAVAIGLVLLYHADVPFLPGGYIGVDVFFVVSGYLITGLLVREVERTGRVSLARFYARRAKRLLPAAALVLVTSALLMWATASVVQWRAFAHDIVAAALYVVNWRMADRSVNYLAEGTGASPVQHFWSLAVEEQFYIVWPLVLVIVALIARRSGRPIRPLMGIGLALIVVPSFLWATMTSGSPAGFFVTTTRLWELGVGALVAVAGAGFLSRPAARASGIVGLTLVVGSAVLLDHTTPWPGVWTLLPVLGTAAVILAGAADERDAPRVLQLRPVVWLGGLSYSLYLWHWPLLIAAENVAGELSVVERLAVVAVSLVPAWLSLKFVENPVRFSGRLARSNALTLGTGAGLTAVGVVAGLLLASAVPSAPASSVGPGAASLVSKTGDVTPPDVVAGGAFAPSATLATEDVPAPYGDGCDVKIEEVELELCAYGDPEGTKTVVLAGDSKALQWFTPLESIARENGWRLVLATKSVCGFAGAIRPGADGAPYTDCGSYNEALLDELLKIRPVAVITNQVHETAYDDAGELTEEAMVDGLASYWSQLEEAGIDVITLLDNPPPHDVPVGDSEVYMCVAEFPTQLDRCAFERPGSAATSWASAQVGAAERVQDVDVIDMNDLLCNKDVCPAVIGGVLVYRQGSHITDTYARSMTPVLASRLVPLVGES</sequence>
<feature type="transmembrane region" description="Helical" evidence="1">
    <location>
        <begin position="164"/>
        <end position="180"/>
    </location>
</feature>
<feature type="transmembrane region" description="Helical" evidence="1">
    <location>
        <begin position="301"/>
        <end position="318"/>
    </location>
</feature>
<evidence type="ECO:0000259" key="2">
    <source>
        <dbReference type="Pfam" id="PF01757"/>
    </source>
</evidence>
<keyword evidence="1" id="KW-1133">Transmembrane helix</keyword>
<proteinExistence type="predicted"/>
<dbReference type="Pfam" id="PF01757">
    <property type="entry name" value="Acyl_transf_3"/>
    <property type="match status" value="1"/>
</dbReference>
<feature type="transmembrane region" description="Helical" evidence="1">
    <location>
        <begin position="92"/>
        <end position="112"/>
    </location>
</feature>
<evidence type="ECO:0000313" key="4">
    <source>
        <dbReference type="EMBL" id="MFC4632077.1"/>
    </source>
</evidence>
<dbReference type="RefSeq" id="WP_377142372.1">
    <property type="nucleotide sequence ID" value="NZ_JBHSFI010000011.1"/>
</dbReference>
<keyword evidence="4" id="KW-0808">Transferase</keyword>
<keyword evidence="4" id="KW-0012">Acyltransferase</keyword>
<name>A0ABV9HPJ9_9MICO</name>
<feature type="transmembrane region" description="Helical" evidence="1">
    <location>
        <begin position="192"/>
        <end position="211"/>
    </location>
</feature>
<keyword evidence="5" id="KW-1185">Reference proteome</keyword>
<keyword evidence="1" id="KW-0472">Membrane</keyword>
<feature type="transmembrane region" description="Helical" evidence="1">
    <location>
        <begin position="223"/>
        <end position="240"/>
    </location>
</feature>
<keyword evidence="1" id="KW-0812">Transmembrane</keyword>
<protein>
    <submittedName>
        <fullName evidence="4">Acyltransferase family protein</fullName>
        <ecNumber evidence="4">2.3.1.-</ecNumber>
    </submittedName>
</protein>
<dbReference type="PANTHER" id="PTHR23028:SF53">
    <property type="entry name" value="ACYL_TRANSF_3 DOMAIN-CONTAINING PROTEIN"/>
    <property type="match status" value="1"/>
</dbReference>
<dbReference type="InterPro" id="IPR050879">
    <property type="entry name" value="Acyltransferase_3"/>
</dbReference>
<dbReference type="EC" id="2.3.1.-" evidence="4"/>
<dbReference type="InterPro" id="IPR043968">
    <property type="entry name" value="SGNH"/>
</dbReference>
<accession>A0ABV9HPJ9</accession>
<comment type="caution">
    <text evidence="4">The sequence shown here is derived from an EMBL/GenBank/DDBJ whole genome shotgun (WGS) entry which is preliminary data.</text>
</comment>
<dbReference type="PANTHER" id="PTHR23028">
    <property type="entry name" value="ACETYLTRANSFERASE"/>
    <property type="match status" value="1"/>
</dbReference>
<feature type="transmembrane region" description="Helical" evidence="1">
    <location>
        <begin position="338"/>
        <end position="356"/>
    </location>
</feature>
<evidence type="ECO:0000259" key="3">
    <source>
        <dbReference type="Pfam" id="PF19040"/>
    </source>
</evidence>
<dbReference type="GO" id="GO:0016746">
    <property type="term" value="F:acyltransferase activity"/>
    <property type="evidence" value="ECO:0007669"/>
    <property type="project" value="UniProtKB-KW"/>
</dbReference>
<evidence type="ECO:0000256" key="1">
    <source>
        <dbReference type="SAM" id="Phobius"/>
    </source>
</evidence>
<dbReference type="EMBL" id="JBHSFI010000011">
    <property type="protein sequence ID" value="MFC4632077.1"/>
    <property type="molecule type" value="Genomic_DNA"/>
</dbReference>
<feature type="transmembrane region" description="Helical" evidence="1">
    <location>
        <begin position="368"/>
        <end position="391"/>
    </location>
</feature>
<feature type="domain" description="Acyltransferase 3" evidence="2">
    <location>
        <begin position="25"/>
        <end position="350"/>
    </location>
</feature>
<feature type="transmembrane region" description="Helical" evidence="1">
    <location>
        <begin position="247"/>
        <end position="263"/>
    </location>
</feature>
<evidence type="ECO:0000313" key="5">
    <source>
        <dbReference type="Proteomes" id="UP001596011"/>
    </source>
</evidence>
<dbReference type="Proteomes" id="UP001596011">
    <property type="component" value="Unassembled WGS sequence"/>
</dbReference>
<organism evidence="4 5">
    <name type="scientific">Promicromonospora alba</name>
    <dbReference type="NCBI Taxonomy" id="1616110"/>
    <lineage>
        <taxon>Bacteria</taxon>
        <taxon>Bacillati</taxon>
        <taxon>Actinomycetota</taxon>
        <taxon>Actinomycetes</taxon>
        <taxon>Micrococcales</taxon>
        <taxon>Promicromonosporaceae</taxon>
        <taxon>Promicromonospora</taxon>
    </lineage>
</organism>
<feature type="transmembrane region" description="Helical" evidence="1">
    <location>
        <begin position="50"/>
        <end position="71"/>
    </location>
</feature>